<organism evidence="1 2">
    <name type="scientific">Streptosporangium algeriense</name>
    <dbReference type="NCBI Taxonomy" id="1682748"/>
    <lineage>
        <taxon>Bacteria</taxon>
        <taxon>Bacillati</taxon>
        <taxon>Actinomycetota</taxon>
        <taxon>Actinomycetes</taxon>
        <taxon>Streptosporangiales</taxon>
        <taxon>Streptosporangiaceae</taxon>
        <taxon>Streptosporangium</taxon>
    </lineage>
</organism>
<evidence type="ECO:0000313" key="1">
    <source>
        <dbReference type="EMBL" id="MFD0883176.1"/>
    </source>
</evidence>
<accession>A0ABW3DKB1</accession>
<reference evidence="2" key="1">
    <citation type="journal article" date="2019" name="Int. J. Syst. Evol. Microbiol.">
        <title>The Global Catalogue of Microorganisms (GCM) 10K type strain sequencing project: providing services to taxonomists for standard genome sequencing and annotation.</title>
        <authorList>
            <consortium name="The Broad Institute Genomics Platform"/>
            <consortium name="The Broad Institute Genome Sequencing Center for Infectious Disease"/>
            <person name="Wu L."/>
            <person name="Ma J."/>
        </authorList>
    </citation>
    <scope>NUCLEOTIDE SEQUENCE [LARGE SCALE GENOMIC DNA]</scope>
    <source>
        <strain evidence="2">CCUG 62974</strain>
    </source>
</reference>
<proteinExistence type="predicted"/>
<dbReference type="Proteomes" id="UP001597024">
    <property type="component" value="Unassembled WGS sequence"/>
</dbReference>
<keyword evidence="2" id="KW-1185">Reference proteome</keyword>
<dbReference type="EMBL" id="JBHTHX010000012">
    <property type="protein sequence ID" value="MFD0883176.1"/>
    <property type="molecule type" value="Genomic_DNA"/>
</dbReference>
<comment type="caution">
    <text evidence="1">The sequence shown here is derived from an EMBL/GenBank/DDBJ whole genome shotgun (WGS) entry which is preliminary data.</text>
</comment>
<protein>
    <submittedName>
        <fullName evidence="1">Uncharacterized protein</fullName>
    </submittedName>
</protein>
<sequence length="306" mass="34256">MWDYDGFVAKAQLYFSRAAEHRTAENDVLAHWLLLGLEFFLRAPLAKIHPMLLADMNGISIMAAAGYPKPEGNPTSVAIKTVVERLNVIIPAFTRERVTDVTYLVGLRNEEAHSSASPYERPVEAWLPQFTRVVEVVCDHLGLDPADMLGQAILEHGRALVDAADKRLIHEVKQRIKDAAKVREGLSPEELSVRRAHIAVVHQGFGGLRMLAEGVPIERVRCPACAEEIPLELRAVRSTDERLEDDWVYRDIVYVATGMSCPVCTLVLEGTAEIHAAGIQQQYLRTERESLEERYADYGEPDYGND</sequence>
<name>A0ABW3DKB1_9ACTN</name>
<gene>
    <name evidence="1" type="ORF">ACFQ08_01170</name>
</gene>
<evidence type="ECO:0000313" key="2">
    <source>
        <dbReference type="Proteomes" id="UP001597024"/>
    </source>
</evidence>